<dbReference type="GO" id="GO:0003677">
    <property type="term" value="F:DNA binding"/>
    <property type="evidence" value="ECO:0007669"/>
    <property type="project" value="UniProtKB-KW"/>
</dbReference>
<dbReference type="EMBL" id="VSSQ01003583">
    <property type="protein sequence ID" value="MPM21405.1"/>
    <property type="molecule type" value="Genomic_DNA"/>
</dbReference>
<keyword evidence="2" id="KW-0680">Restriction system</keyword>
<dbReference type="Gene3D" id="3.90.220.20">
    <property type="entry name" value="DNA methylase specificity domains"/>
    <property type="match status" value="2"/>
</dbReference>
<dbReference type="InterPro" id="IPR044946">
    <property type="entry name" value="Restrct_endonuc_typeI_TRD_sf"/>
</dbReference>
<dbReference type="GO" id="GO:0009307">
    <property type="term" value="P:DNA restriction-modification system"/>
    <property type="evidence" value="ECO:0007669"/>
    <property type="project" value="UniProtKB-KW"/>
</dbReference>
<dbReference type="Gene3D" id="1.10.287.1120">
    <property type="entry name" value="Bipartite methylase S protein"/>
    <property type="match status" value="1"/>
</dbReference>
<accession>A0A644XYS9</accession>
<dbReference type="AlphaFoldDB" id="A0A644XYS9"/>
<evidence type="ECO:0000256" key="2">
    <source>
        <dbReference type="ARBA" id="ARBA00022747"/>
    </source>
</evidence>
<sequence>MRKNYKRLGDYIQLVDERNTDLEDLPLMGLSISKQFIPSVANIIGTDLSNYKVVSENQFACSLMQVSRDGKLPVAMLRNKKAIMSPAYPIFEVINSRELMPEYLMMWFERQEFDREASYYAVGGVRGNLPWEDFCDMQLPIPPISKQQEIVKEYNTIQNRINLNNKLIQKLEETAQAVYREWFEKNYETCNWTTVKGFCLDMKSGGTPSRTEDSYWCSNDIPWLKTGEIKNNILIQAEEYISNEGLKNSSAKLLPKNTVLMSMYGVNAGDVGILKFEASTNQACCGMICENPIQSAFLYYHLLDNQKFIASQAVGGAQENLSKDFIEKIEIPIPDNNKINSQILKIIIDNKEINTRQNQKLIELKELLLSKLAKVETCNHHQHKFENTIE</sequence>
<dbReference type="InterPro" id="IPR052021">
    <property type="entry name" value="Type-I_RS_S_subunit"/>
</dbReference>
<dbReference type="PANTHER" id="PTHR30408:SF12">
    <property type="entry name" value="TYPE I RESTRICTION ENZYME MJAVIII SPECIFICITY SUBUNIT"/>
    <property type="match status" value="1"/>
</dbReference>
<evidence type="ECO:0000256" key="3">
    <source>
        <dbReference type="ARBA" id="ARBA00023125"/>
    </source>
</evidence>
<feature type="domain" description="Type I restriction modification DNA specificity" evidence="4">
    <location>
        <begin position="77"/>
        <end position="173"/>
    </location>
</feature>
<proteinExistence type="inferred from homology"/>
<dbReference type="InterPro" id="IPR000055">
    <property type="entry name" value="Restrct_endonuc_typeI_TRD"/>
</dbReference>
<feature type="domain" description="Type I restriction modification DNA specificity" evidence="4">
    <location>
        <begin position="202"/>
        <end position="361"/>
    </location>
</feature>
<evidence type="ECO:0000256" key="1">
    <source>
        <dbReference type="ARBA" id="ARBA00010923"/>
    </source>
</evidence>
<gene>
    <name evidence="5" type="ORF">SDC9_67849</name>
</gene>
<organism evidence="5">
    <name type="scientific">bioreactor metagenome</name>
    <dbReference type="NCBI Taxonomy" id="1076179"/>
    <lineage>
        <taxon>unclassified sequences</taxon>
        <taxon>metagenomes</taxon>
        <taxon>ecological metagenomes</taxon>
    </lineage>
</organism>
<comment type="caution">
    <text evidence="5">The sequence shown here is derived from an EMBL/GenBank/DDBJ whole genome shotgun (WGS) entry which is preliminary data.</text>
</comment>
<dbReference type="PANTHER" id="PTHR30408">
    <property type="entry name" value="TYPE-1 RESTRICTION ENZYME ECOKI SPECIFICITY PROTEIN"/>
    <property type="match status" value="1"/>
</dbReference>
<name>A0A644XYS9_9ZZZZ</name>
<reference evidence="5" key="1">
    <citation type="submission" date="2019-08" db="EMBL/GenBank/DDBJ databases">
        <authorList>
            <person name="Kucharzyk K."/>
            <person name="Murdoch R.W."/>
            <person name="Higgins S."/>
            <person name="Loffler F."/>
        </authorList>
    </citation>
    <scope>NUCLEOTIDE SEQUENCE</scope>
</reference>
<comment type="similarity">
    <text evidence="1">Belongs to the type-I restriction system S methylase family.</text>
</comment>
<dbReference type="SUPFAM" id="SSF116734">
    <property type="entry name" value="DNA methylase specificity domain"/>
    <property type="match status" value="2"/>
</dbReference>
<keyword evidence="3" id="KW-0238">DNA-binding</keyword>
<evidence type="ECO:0000313" key="5">
    <source>
        <dbReference type="EMBL" id="MPM21405.1"/>
    </source>
</evidence>
<protein>
    <recommendedName>
        <fullName evidence="4">Type I restriction modification DNA specificity domain-containing protein</fullName>
    </recommendedName>
</protein>
<dbReference type="Pfam" id="PF01420">
    <property type="entry name" value="Methylase_S"/>
    <property type="match status" value="2"/>
</dbReference>
<evidence type="ECO:0000259" key="4">
    <source>
        <dbReference type="Pfam" id="PF01420"/>
    </source>
</evidence>